<dbReference type="Pfam" id="PF19035">
    <property type="entry name" value="TSP1_CCN"/>
    <property type="match status" value="1"/>
</dbReference>
<dbReference type="OrthoDB" id="365605at2759"/>
<feature type="domain" description="IGFBP N-terminal" evidence="14">
    <location>
        <begin position="54"/>
        <end position="127"/>
    </location>
</feature>
<evidence type="ECO:0000256" key="11">
    <source>
        <dbReference type="PROSITE-ProRule" id="PRU00039"/>
    </source>
</evidence>
<dbReference type="Pfam" id="PF00093">
    <property type="entry name" value="VWC"/>
    <property type="match status" value="1"/>
</dbReference>
<dbReference type="InterPro" id="IPR006207">
    <property type="entry name" value="Cys_knot_C"/>
</dbReference>
<dbReference type="Gene3D" id="2.10.70.10">
    <property type="entry name" value="Complement Module, domain 1"/>
    <property type="match status" value="1"/>
</dbReference>
<keyword evidence="3" id="KW-0964">Secreted</keyword>
<dbReference type="PROSITE" id="PS01225">
    <property type="entry name" value="CTCK_2"/>
    <property type="match status" value="1"/>
</dbReference>
<dbReference type="InterPro" id="IPR000867">
    <property type="entry name" value="IGFBP-like"/>
</dbReference>
<dbReference type="PROSITE" id="PS50184">
    <property type="entry name" value="VWFC_2"/>
    <property type="match status" value="1"/>
</dbReference>
<feature type="domain" description="VWFC" evidence="13">
    <location>
        <begin position="131"/>
        <end position="197"/>
    </location>
</feature>
<dbReference type="GO" id="GO:0007165">
    <property type="term" value="P:signal transduction"/>
    <property type="evidence" value="ECO:0007669"/>
    <property type="project" value="InterPro"/>
</dbReference>
<reference evidence="15" key="1">
    <citation type="thesis" date="2021" institute="BYU ScholarsArchive" country="Provo, UT, USA">
        <title>Applications of and Algorithms for Genome Assembly and Genomic Analyses with an Emphasis on Marine Teleosts.</title>
        <authorList>
            <person name="Pickett B.D."/>
        </authorList>
    </citation>
    <scope>NUCLEOTIDE SEQUENCE</scope>
    <source>
        <strain evidence="15">HI-2016</strain>
    </source>
</reference>
<accession>A0A8T2P0N0</accession>
<evidence type="ECO:0000259" key="12">
    <source>
        <dbReference type="PROSITE" id="PS01225"/>
    </source>
</evidence>
<comment type="subcellular location">
    <subcellularLocation>
        <location evidence="1">Secreted</location>
    </subcellularLocation>
</comment>
<dbReference type="GO" id="GO:0031012">
    <property type="term" value="C:extracellular matrix"/>
    <property type="evidence" value="ECO:0007669"/>
    <property type="project" value="TreeGrafter"/>
</dbReference>
<keyword evidence="6" id="KW-1015">Disulfide bond</keyword>
<dbReference type="SUPFAM" id="SSF82895">
    <property type="entry name" value="TSP-1 type 1 repeat"/>
    <property type="match status" value="1"/>
</dbReference>
<keyword evidence="5" id="KW-0732">Signal</keyword>
<evidence type="ECO:0000313" key="16">
    <source>
        <dbReference type="Proteomes" id="UP000824540"/>
    </source>
</evidence>
<feature type="domain" description="CTCK" evidence="12">
    <location>
        <begin position="293"/>
        <end position="365"/>
    </location>
</feature>
<keyword evidence="7" id="KW-0340">Growth factor binding</keyword>
<evidence type="ECO:0000313" key="15">
    <source>
        <dbReference type="EMBL" id="KAG9343198.1"/>
    </source>
</evidence>
<dbReference type="GO" id="GO:0051240">
    <property type="term" value="P:positive regulation of multicellular organismal process"/>
    <property type="evidence" value="ECO:0007669"/>
    <property type="project" value="UniProtKB-ARBA"/>
</dbReference>
<dbReference type="SMART" id="SM00214">
    <property type="entry name" value="VWC"/>
    <property type="match status" value="1"/>
</dbReference>
<dbReference type="SMART" id="SM00209">
    <property type="entry name" value="TSP1"/>
    <property type="match status" value="1"/>
</dbReference>
<dbReference type="GO" id="GO:0019838">
    <property type="term" value="F:growth factor binding"/>
    <property type="evidence" value="ECO:0007669"/>
    <property type="project" value="UniProtKB-KW"/>
</dbReference>
<evidence type="ECO:0000259" key="13">
    <source>
        <dbReference type="PROSITE" id="PS50184"/>
    </source>
</evidence>
<dbReference type="PROSITE" id="PS51323">
    <property type="entry name" value="IGFBP_N_2"/>
    <property type="match status" value="1"/>
</dbReference>
<dbReference type="SUPFAM" id="SSF57603">
    <property type="entry name" value="FnI-like domain"/>
    <property type="match status" value="1"/>
</dbReference>
<dbReference type="InterPro" id="IPR043973">
    <property type="entry name" value="TSP1_CCN"/>
</dbReference>
<dbReference type="PANTHER" id="PTHR11348:SF18">
    <property type="entry name" value="CCN FAMILY MEMBER 1"/>
    <property type="match status" value="1"/>
</dbReference>
<dbReference type="GO" id="GO:0005178">
    <property type="term" value="F:integrin binding"/>
    <property type="evidence" value="ECO:0007669"/>
    <property type="project" value="TreeGrafter"/>
</dbReference>
<dbReference type="PROSITE" id="PS01208">
    <property type="entry name" value="VWFC_1"/>
    <property type="match status" value="1"/>
</dbReference>
<evidence type="ECO:0000256" key="6">
    <source>
        <dbReference type="ARBA" id="ARBA00023157"/>
    </source>
</evidence>
<dbReference type="InterPro" id="IPR000884">
    <property type="entry name" value="TSP1_rpt"/>
</dbReference>
<protein>
    <recommendedName>
        <fullName evidence="8">CCN family member 1</fullName>
    </recommendedName>
    <alternativeName>
        <fullName evidence="10">Cellular communication network factor 1</fullName>
    </alternativeName>
    <alternativeName>
        <fullName evidence="9">Protein CYR61</fullName>
    </alternativeName>
</protein>
<dbReference type="Pfam" id="PF00219">
    <property type="entry name" value="IGFBP"/>
    <property type="match status" value="1"/>
</dbReference>
<dbReference type="GO" id="GO:0007155">
    <property type="term" value="P:cell adhesion"/>
    <property type="evidence" value="ECO:0007669"/>
    <property type="project" value="TreeGrafter"/>
</dbReference>
<dbReference type="InterPro" id="IPR036383">
    <property type="entry name" value="TSP1_rpt_sf"/>
</dbReference>
<dbReference type="SMART" id="SM00121">
    <property type="entry name" value="IB"/>
    <property type="match status" value="1"/>
</dbReference>
<gene>
    <name evidence="15" type="ORF">JZ751_014177</name>
</gene>
<dbReference type="PROSITE" id="PS50092">
    <property type="entry name" value="TSP1"/>
    <property type="match status" value="1"/>
</dbReference>
<evidence type="ECO:0000259" key="14">
    <source>
        <dbReference type="PROSITE" id="PS51323"/>
    </source>
</evidence>
<evidence type="ECO:0000256" key="9">
    <source>
        <dbReference type="ARBA" id="ARBA00042204"/>
    </source>
</evidence>
<keyword evidence="4" id="KW-0597">Phosphoprotein</keyword>
<comment type="caution">
    <text evidence="15">The sequence shown here is derived from an EMBL/GenBank/DDBJ whole genome shotgun (WGS) entry which is preliminary data.</text>
</comment>
<dbReference type="InterPro" id="IPR050941">
    <property type="entry name" value="CCN"/>
</dbReference>
<dbReference type="GO" id="GO:0030335">
    <property type="term" value="P:positive regulation of cell migration"/>
    <property type="evidence" value="ECO:0007669"/>
    <property type="project" value="TreeGrafter"/>
</dbReference>
<evidence type="ECO:0000256" key="7">
    <source>
        <dbReference type="ARBA" id="ARBA00023183"/>
    </source>
</evidence>
<proteinExistence type="inferred from homology"/>
<feature type="non-terminal residue" evidence="15">
    <location>
        <position position="437"/>
    </location>
</feature>
<dbReference type="AlphaFoldDB" id="A0A8T2P0N0"/>
<dbReference type="FunFam" id="2.10.70.10:FF:000015">
    <property type="entry name" value="CYR61 isoform 1"/>
    <property type="match status" value="1"/>
</dbReference>
<evidence type="ECO:0000256" key="3">
    <source>
        <dbReference type="ARBA" id="ARBA00022525"/>
    </source>
</evidence>
<name>A0A8T2P0N0_9TELE</name>
<dbReference type="GO" id="GO:0005615">
    <property type="term" value="C:extracellular space"/>
    <property type="evidence" value="ECO:0007669"/>
    <property type="project" value="TreeGrafter"/>
</dbReference>
<dbReference type="SUPFAM" id="SSF57184">
    <property type="entry name" value="Growth factor receptor domain"/>
    <property type="match status" value="1"/>
</dbReference>
<comment type="caution">
    <text evidence="11">Lacks conserved residue(s) required for the propagation of feature annotation.</text>
</comment>
<evidence type="ECO:0000256" key="10">
    <source>
        <dbReference type="ARBA" id="ARBA00042351"/>
    </source>
</evidence>
<organism evidence="15 16">
    <name type="scientific">Albula glossodonta</name>
    <name type="common">roundjaw bonefish</name>
    <dbReference type="NCBI Taxonomy" id="121402"/>
    <lineage>
        <taxon>Eukaryota</taxon>
        <taxon>Metazoa</taxon>
        <taxon>Chordata</taxon>
        <taxon>Craniata</taxon>
        <taxon>Vertebrata</taxon>
        <taxon>Euteleostomi</taxon>
        <taxon>Actinopterygii</taxon>
        <taxon>Neopterygii</taxon>
        <taxon>Teleostei</taxon>
        <taxon>Albuliformes</taxon>
        <taxon>Albulidae</taxon>
        <taxon>Albula</taxon>
    </lineage>
</organism>
<dbReference type="GO" id="GO:0045597">
    <property type="term" value="P:positive regulation of cell differentiation"/>
    <property type="evidence" value="ECO:0007669"/>
    <property type="project" value="TreeGrafter"/>
</dbReference>
<dbReference type="Proteomes" id="UP000824540">
    <property type="component" value="Unassembled WGS sequence"/>
</dbReference>
<evidence type="ECO:0000256" key="4">
    <source>
        <dbReference type="ARBA" id="ARBA00022553"/>
    </source>
</evidence>
<sequence>MTRFILTFPKKFPPQCFMKPYTRSCSPAHAGEKFLFDPLSITRLRLRTFSPQVSSFSCPFQCSCAQETPSCAPGVRLVPGGCGGCCKVCARQLNEDCSQSQPCDRTKGLECNFGASPSATKGICRAKSEGRPCEYNSRMYQNSETFQPNCKHLCTCRDGAVGCTSLCPQELPLPSPACFSPRLVKLPGRCCQQWVCHGHHHKAYGKAGVDRSENDLIKKKELIPLGEGHLKSLPAFRILTESRMFGRQRCIIRISGWSQCSKTCGPGISIRVTNNNAACRLMKETRICEVCPCLQSPAAQKVRRWSQTEKAPRPMRFRYSTCSSVQWFRPNYCGSCRDRRCSKPQLTRTVPVRFRCPGGRILVKKPHLCQYLLWSSWAQGIDGHVATPTPGPLLSSPGNNGLATIPTGSLCSSRSNGGFTAIPMVGSLLDPAKKQET</sequence>
<evidence type="ECO:0000256" key="8">
    <source>
        <dbReference type="ARBA" id="ARBA00039941"/>
    </source>
</evidence>
<dbReference type="InterPro" id="IPR009030">
    <property type="entry name" value="Growth_fac_rcpt_cys_sf"/>
</dbReference>
<dbReference type="InterPro" id="IPR001007">
    <property type="entry name" value="VWF_dom"/>
</dbReference>
<keyword evidence="16" id="KW-1185">Reference proteome</keyword>
<evidence type="ECO:0000256" key="5">
    <source>
        <dbReference type="ARBA" id="ARBA00022729"/>
    </source>
</evidence>
<evidence type="ECO:0000256" key="1">
    <source>
        <dbReference type="ARBA" id="ARBA00004613"/>
    </source>
</evidence>
<evidence type="ECO:0000256" key="2">
    <source>
        <dbReference type="ARBA" id="ARBA00008125"/>
    </source>
</evidence>
<comment type="similarity">
    <text evidence="2">Belongs to the CCN family.</text>
</comment>
<dbReference type="EMBL" id="JAFBMS010000024">
    <property type="protein sequence ID" value="KAG9343198.1"/>
    <property type="molecule type" value="Genomic_DNA"/>
</dbReference>
<dbReference type="SMART" id="SM00041">
    <property type="entry name" value="CT"/>
    <property type="match status" value="1"/>
</dbReference>
<dbReference type="GO" id="GO:0008201">
    <property type="term" value="F:heparin binding"/>
    <property type="evidence" value="ECO:0007669"/>
    <property type="project" value="TreeGrafter"/>
</dbReference>
<dbReference type="PANTHER" id="PTHR11348">
    <property type="entry name" value="CONNECTIVE TISSUE GROWTH FACTOR-RELATED"/>
    <property type="match status" value="1"/>
</dbReference>